<protein>
    <submittedName>
        <fullName evidence="10">PAS domain S-box protein</fullName>
    </submittedName>
</protein>
<feature type="transmembrane region" description="Helical" evidence="6">
    <location>
        <begin position="197"/>
        <end position="219"/>
    </location>
</feature>
<evidence type="ECO:0000256" key="2">
    <source>
        <dbReference type="ARBA" id="ARBA00022481"/>
    </source>
</evidence>
<dbReference type="GO" id="GO:0004888">
    <property type="term" value="F:transmembrane signaling receptor activity"/>
    <property type="evidence" value="ECO:0007669"/>
    <property type="project" value="InterPro"/>
</dbReference>
<feature type="transmembrane region" description="Helical" evidence="6">
    <location>
        <begin position="164"/>
        <end position="185"/>
    </location>
</feature>
<dbReference type="Gene3D" id="3.30.450.20">
    <property type="entry name" value="PAS domain"/>
    <property type="match status" value="1"/>
</dbReference>
<gene>
    <name evidence="10" type="ORF">DW352_12515</name>
</gene>
<evidence type="ECO:0000256" key="1">
    <source>
        <dbReference type="ARBA" id="ARBA00004370"/>
    </source>
</evidence>
<evidence type="ECO:0000259" key="7">
    <source>
        <dbReference type="PROSITE" id="PS50111"/>
    </source>
</evidence>
<dbReference type="SMART" id="SM00086">
    <property type="entry name" value="PAC"/>
    <property type="match status" value="1"/>
</dbReference>
<dbReference type="CDD" id="cd00130">
    <property type="entry name" value="PAS"/>
    <property type="match status" value="1"/>
</dbReference>
<feature type="region of interest" description="Disordered" evidence="5">
    <location>
        <begin position="527"/>
        <end position="548"/>
    </location>
</feature>
<feature type="domain" description="PAS" evidence="8">
    <location>
        <begin position="6"/>
        <end position="50"/>
    </location>
</feature>
<dbReference type="InterPro" id="IPR001610">
    <property type="entry name" value="PAC"/>
</dbReference>
<dbReference type="SUPFAM" id="SSF58104">
    <property type="entry name" value="Methyl-accepting chemotaxis protein (MCP) signaling domain"/>
    <property type="match status" value="1"/>
</dbReference>
<dbReference type="SUPFAM" id="SSF55785">
    <property type="entry name" value="PYP-like sensor domain (PAS domain)"/>
    <property type="match status" value="1"/>
</dbReference>
<dbReference type="CDD" id="cd11386">
    <property type="entry name" value="MCP_signal"/>
    <property type="match status" value="1"/>
</dbReference>
<dbReference type="GO" id="GO:0007165">
    <property type="term" value="P:signal transduction"/>
    <property type="evidence" value="ECO:0007669"/>
    <property type="project" value="UniProtKB-KW"/>
</dbReference>
<dbReference type="Gene3D" id="1.10.287.950">
    <property type="entry name" value="Methyl-accepting chemotaxis protein"/>
    <property type="match status" value="1"/>
</dbReference>
<comment type="similarity">
    <text evidence="3">Belongs to the methyl-accepting chemotaxis (MCP) protein family.</text>
</comment>
<dbReference type="InterPro" id="IPR004090">
    <property type="entry name" value="Chemotax_Me-accpt_rcpt"/>
</dbReference>
<evidence type="ECO:0000313" key="11">
    <source>
        <dbReference type="Proteomes" id="UP000254889"/>
    </source>
</evidence>
<keyword evidence="6" id="KW-0472">Membrane</keyword>
<dbReference type="AlphaFoldDB" id="A0A345ZWG5"/>
<dbReference type="PANTHER" id="PTHR43531">
    <property type="entry name" value="PROTEIN ICFG"/>
    <property type="match status" value="1"/>
</dbReference>
<evidence type="ECO:0000256" key="3">
    <source>
        <dbReference type="ARBA" id="ARBA00029447"/>
    </source>
</evidence>
<dbReference type="Pfam" id="PF00015">
    <property type="entry name" value="MCPsignal"/>
    <property type="match status" value="1"/>
</dbReference>
<evidence type="ECO:0000256" key="4">
    <source>
        <dbReference type="PROSITE-ProRule" id="PRU00284"/>
    </source>
</evidence>
<keyword evidence="6" id="KW-0812">Transmembrane</keyword>
<dbReference type="Pfam" id="PF08447">
    <property type="entry name" value="PAS_3"/>
    <property type="match status" value="1"/>
</dbReference>
<dbReference type="PANTHER" id="PTHR43531:SF14">
    <property type="entry name" value="METHYL-ACCEPTING CHEMOTAXIS PROTEIN I-RELATED"/>
    <property type="match status" value="1"/>
</dbReference>
<dbReference type="InterPro" id="IPR003660">
    <property type="entry name" value="HAMP_dom"/>
</dbReference>
<dbReference type="InterPro" id="IPR051310">
    <property type="entry name" value="MCP_chemotaxis"/>
</dbReference>
<name>A0A345ZWG5_9HYPH</name>
<evidence type="ECO:0000256" key="5">
    <source>
        <dbReference type="SAM" id="MobiDB-lite"/>
    </source>
</evidence>
<dbReference type="GO" id="GO:0005886">
    <property type="term" value="C:plasma membrane"/>
    <property type="evidence" value="ECO:0007669"/>
    <property type="project" value="TreeGrafter"/>
</dbReference>
<dbReference type="Pfam" id="PF00672">
    <property type="entry name" value="HAMP"/>
    <property type="match status" value="1"/>
</dbReference>
<dbReference type="InterPro" id="IPR004089">
    <property type="entry name" value="MCPsignal_dom"/>
</dbReference>
<dbReference type="EMBL" id="CP031417">
    <property type="protein sequence ID" value="AXK81262.1"/>
    <property type="molecule type" value="Genomic_DNA"/>
</dbReference>
<keyword evidence="2" id="KW-0488">Methylation</keyword>
<keyword evidence="11" id="KW-1185">Reference proteome</keyword>
<keyword evidence="6" id="KW-1133">Transmembrane helix</keyword>
<sequence length="548" mass="58320">MRQNLPITNVEYVVDERQSIVSTTDHRGNITYANPYFIEASGYAEEELIGAPHNILRHPDMPPAAFRDLWASIKAGLPWQGVVKNRRKNGDYYWVFARVTPIVENGKAAGYMSVRTKPSRAQIDAAARLYKQEMDKPGSLLLRQGRVFASRWHRRFVAMLEVPIGLRLGLTFAMLLAAVAVLGWAAASPEAVMRAGLAGWLGAFAIAVFAAVGCFWLYVAQAIVSPMKQAVRFAQRIAGGDLTATADTVRGDEIGQLTRALCQLNANLHSVVGDIHTNFDNMMTAAHQISGGTNDLSGRTDSQAAALEETAASIDQITAKVKENAGHTSQGDGMANNALASAETGGAIVTKVVDTIAEISESSQRISDIVGIINGIANQTNLLALNAAVEAARAGEAGRGFAVVATEVRNLAQSSANAASEIKTLIEESAEKVKSGTLLARDAGAAMQDILASIRSVSGIMNEITVASNEQSSGIEQVNSAVNHLDEVTQQNAALVEQTTRSTRRLEEQGAKLMQALSVFKLGRNKAAAPVAKPAPVRTPASAKRKAA</sequence>
<dbReference type="InterPro" id="IPR013655">
    <property type="entry name" value="PAS_fold_3"/>
</dbReference>
<feature type="compositionally biased region" description="Low complexity" evidence="5">
    <location>
        <begin position="527"/>
        <end position="536"/>
    </location>
</feature>
<dbReference type="SMART" id="SM00091">
    <property type="entry name" value="PAS"/>
    <property type="match status" value="1"/>
</dbReference>
<accession>A0A345ZWG5</accession>
<dbReference type="GO" id="GO:0006935">
    <property type="term" value="P:chemotaxis"/>
    <property type="evidence" value="ECO:0007669"/>
    <property type="project" value="InterPro"/>
</dbReference>
<dbReference type="CDD" id="cd06225">
    <property type="entry name" value="HAMP"/>
    <property type="match status" value="1"/>
</dbReference>
<keyword evidence="4" id="KW-0807">Transducer</keyword>
<dbReference type="SMART" id="SM00283">
    <property type="entry name" value="MA"/>
    <property type="match status" value="1"/>
</dbReference>
<dbReference type="FunFam" id="1.10.287.950:FF:000001">
    <property type="entry name" value="Methyl-accepting chemotaxis sensory transducer"/>
    <property type="match status" value="1"/>
</dbReference>
<reference evidence="10 11" key="1">
    <citation type="submission" date="2018-07" db="EMBL/GenBank/DDBJ databases">
        <authorList>
            <person name="Quirk P.G."/>
            <person name="Krulwich T.A."/>
        </authorList>
    </citation>
    <scope>NUCLEOTIDE SEQUENCE [LARGE SCALE GENOMIC DNA]</scope>
    <source>
        <strain evidence="10 11">CC-BB4</strain>
    </source>
</reference>
<dbReference type="PRINTS" id="PR00260">
    <property type="entry name" value="CHEMTRNSDUCR"/>
</dbReference>
<proteinExistence type="inferred from homology"/>
<dbReference type="NCBIfam" id="TIGR00229">
    <property type="entry name" value="sensory_box"/>
    <property type="match status" value="1"/>
</dbReference>
<feature type="domain" description="Methyl-accepting transducer" evidence="7">
    <location>
        <begin position="278"/>
        <end position="507"/>
    </location>
</feature>
<dbReference type="InterPro" id="IPR000014">
    <property type="entry name" value="PAS"/>
</dbReference>
<dbReference type="InterPro" id="IPR035965">
    <property type="entry name" value="PAS-like_dom_sf"/>
</dbReference>
<dbReference type="SMART" id="SM00304">
    <property type="entry name" value="HAMP"/>
    <property type="match status" value="1"/>
</dbReference>
<dbReference type="OrthoDB" id="9765776at2"/>
<comment type="subcellular location">
    <subcellularLocation>
        <location evidence="1">Membrane</location>
    </subcellularLocation>
</comment>
<evidence type="ECO:0000256" key="6">
    <source>
        <dbReference type="SAM" id="Phobius"/>
    </source>
</evidence>
<evidence type="ECO:0000313" key="10">
    <source>
        <dbReference type="EMBL" id="AXK81262.1"/>
    </source>
</evidence>
<dbReference type="PROSITE" id="PS50112">
    <property type="entry name" value="PAS"/>
    <property type="match status" value="1"/>
</dbReference>
<dbReference type="PROSITE" id="PS50885">
    <property type="entry name" value="HAMP"/>
    <property type="match status" value="1"/>
</dbReference>
<dbReference type="PROSITE" id="PS50111">
    <property type="entry name" value="CHEMOTAXIS_TRANSDUC_2"/>
    <property type="match status" value="1"/>
</dbReference>
<feature type="domain" description="HAMP" evidence="9">
    <location>
        <begin position="221"/>
        <end position="273"/>
    </location>
</feature>
<dbReference type="Proteomes" id="UP000254889">
    <property type="component" value="Chromosome"/>
</dbReference>
<organism evidence="10 11">
    <name type="scientific">Pseudolabrys taiwanensis</name>
    <dbReference type="NCBI Taxonomy" id="331696"/>
    <lineage>
        <taxon>Bacteria</taxon>
        <taxon>Pseudomonadati</taxon>
        <taxon>Pseudomonadota</taxon>
        <taxon>Alphaproteobacteria</taxon>
        <taxon>Hyphomicrobiales</taxon>
        <taxon>Xanthobacteraceae</taxon>
        <taxon>Pseudolabrys</taxon>
    </lineage>
</organism>
<evidence type="ECO:0000259" key="8">
    <source>
        <dbReference type="PROSITE" id="PS50112"/>
    </source>
</evidence>
<dbReference type="KEGG" id="ptaw:DW352_12515"/>
<evidence type="ECO:0000259" key="9">
    <source>
        <dbReference type="PROSITE" id="PS50885"/>
    </source>
</evidence>